<gene>
    <name evidence="18" type="ORF">I9W82_001708</name>
</gene>
<keyword evidence="9 15" id="KW-0560">Oxidoreductase</keyword>
<keyword evidence="5 16" id="KW-0812">Transmembrane</keyword>
<evidence type="ECO:0000256" key="5">
    <source>
        <dbReference type="ARBA" id="ARBA00022692"/>
    </source>
</evidence>
<feature type="domain" description="FAD-binding FR-type" evidence="17">
    <location>
        <begin position="48"/>
        <end position="152"/>
    </location>
</feature>
<dbReference type="EMBL" id="JAEOAQ010000002">
    <property type="protein sequence ID" value="KAG5419828.1"/>
    <property type="molecule type" value="Genomic_DNA"/>
</dbReference>
<sequence>MSTAMTRFLAPRYVVPFIGATASLGLAYHYSTQSFIRNETGKTFTGGDEWIDLTLKKAEQLNHNTKHLVFNLKDKEDVSGLVVASMLMTKFVTPKGNNVIRPYTPVSDVNQKGDIEFVIKKYDEGKMSSHIHDLKEGDTLSFKGPFVKWKWEPNQFKSIALIGGGSGITPLYQLLHAITTNPEDKTKVQLFYGNLSPDDILIKDRLDEIAQKNKDQVKITYFVNDKKGQDFDGVEGFISKDFLQKNLDKPGPDTKIYVCGPPGLYDAISGNKKSPSDQGEVTGALADLGYTKEHVFKF</sequence>
<name>A0A8H8DAZ3_9ASCO</name>
<dbReference type="InterPro" id="IPR039261">
    <property type="entry name" value="FNR_nucleotide-bd"/>
</dbReference>
<evidence type="ECO:0000256" key="15">
    <source>
        <dbReference type="RuleBase" id="RU361226"/>
    </source>
</evidence>
<evidence type="ECO:0000256" key="2">
    <source>
        <dbReference type="ARBA" id="ARBA00004572"/>
    </source>
</evidence>
<dbReference type="SUPFAM" id="SSF63380">
    <property type="entry name" value="Riboflavin synthase domain-like"/>
    <property type="match status" value="1"/>
</dbReference>
<dbReference type="RefSeq" id="XP_067548944.1">
    <property type="nucleotide sequence ID" value="XM_067690483.1"/>
</dbReference>
<dbReference type="GO" id="GO:0005741">
    <property type="term" value="C:mitochondrial outer membrane"/>
    <property type="evidence" value="ECO:0007669"/>
    <property type="project" value="UniProtKB-SubCell"/>
</dbReference>
<keyword evidence="19" id="KW-1185">Reference proteome</keyword>
<dbReference type="Gene3D" id="2.40.30.10">
    <property type="entry name" value="Translation factors"/>
    <property type="match status" value="1"/>
</dbReference>
<dbReference type="InterPro" id="IPR001834">
    <property type="entry name" value="CBR-like"/>
</dbReference>
<evidence type="ECO:0000256" key="6">
    <source>
        <dbReference type="ARBA" id="ARBA00022787"/>
    </source>
</evidence>
<dbReference type="GeneID" id="93650337"/>
<dbReference type="Pfam" id="PF00970">
    <property type="entry name" value="FAD_binding_6"/>
    <property type="match status" value="1"/>
</dbReference>
<dbReference type="FunFam" id="2.40.30.10:FF:000032">
    <property type="entry name" value="NADH-cytochrome b5 reductase"/>
    <property type="match status" value="1"/>
</dbReference>
<dbReference type="Proteomes" id="UP000669133">
    <property type="component" value="Unassembled WGS sequence"/>
</dbReference>
<evidence type="ECO:0000256" key="12">
    <source>
        <dbReference type="ARBA" id="ARBA00023136"/>
    </source>
</evidence>
<dbReference type="AlphaFoldDB" id="A0A8H8DAZ3"/>
<feature type="binding site" evidence="14">
    <location>
        <position position="101"/>
    </location>
    <ligand>
        <name>FAD</name>
        <dbReference type="ChEBI" id="CHEBI:57692"/>
    </ligand>
</feature>
<dbReference type="PANTHER" id="PTHR19370">
    <property type="entry name" value="NADH-CYTOCHROME B5 REDUCTASE"/>
    <property type="match status" value="1"/>
</dbReference>
<keyword evidence="12 16" id="KW-0472">Membrane</keyword>
<feature type="binding site" evidence="14">
    <location>
        <position position="127"/>
    </location>
    <ligand>
        <name>FAD</name>
        <dbReference type="ChEBI" id="CHEBI:57692"/>
    </ligand>
</feature>
<comment type="similarity">
    <text evidence="3 15">Belongs to the flavoprotein pyridine nucleotide cytochrome reductase family.</text>
</comment>
<keyword evidence="10 15" id="KW-0520">NAD</keyword>
<organism evidence="18 19">
    <name type="scientific">Candida metapsilosis</name>
    <dbReference type="NCBI Taxonomy" id="273372"/>
    <lineage>
        <taxon>Eukaryota</taxon>
        <taxon>Fungi</taxon>
        <taxon>Dikarya</taxon>
        <taxon>Ascomycota</taxon>
        <taxon>Saccharomycotina</taxon>
        <taxon>Pichiomycetes</taxon>
        <taxon>Debaryomycetaceae</taxon>
        <taxon>Candida/Lodderomyces clade</taxon>
        <taxon>Candida</taxon>
    </lineage>
</organism>
<feature type="binding site" evidence="14">
    <location>
        <position position="126"/>
    </location>
    <ligand>
        <name>FAD</name>
        <dbReference type="ChEBI" id="CHEBI:57692"/>
    </ligand>
</feature>
<dbReference type="InterPro" id="IPR001709">
    <property type="entry name" value="Flavoprot_Pyr_Nucl_cyt_Rdtase"/>
</dbReference>
<dbReference type="InterPro" id="IPR001433">
    <property type="entry name" value="OxRdtase_FAD/NAD-bd"/>
</dbReference>
<dbReference type="GO" id="GO:0006696">
    <property type="term" value="P:ergosterol biosynthetic process"/>
    <property type="evidence" value="ECO:0007669"/>
    <property type="project" value="TreeGrafter"/>
</dbReference>
<feature type="binding site" evidence="14">
    <location>
        <position position="103"/>
    </location>
    <ligand>
        <name>FAD</name>
        <dbReference type="ChEBI" id="CHEBI:57692"/>
    </ligand>
</feature>
<dbReference type="PROSITE" id="PS51384">
    <property type="entry name" value="FAD_FR"/>
    <property type="match status" value="1"/>
</dbReference>
<comment type="catalytic activity">
    <reaction evidence="13 15">
        <text>2 Fe(III)-[cytochrome b5] + NADH = 2 Fe(II)-[cytochrome b5] + NAD(+) + H(+)</text>
        <dbReference type="Rhea" id="RHEA:46680"/>
        <dbReference type="Rhea" id="RHEA-COMP:10438"/>
        <dbReference type="Rhea" id="RHEA-COMP:10439"/>
        <dbReference type="ChEBI" id="CHEBI:15378"/>
        <dbReference type="ChEBI" id="CHEBI:29033"/>
        <dbReference type="ChEBI" id="CHEBI:29034"/>
        <dbReference type="ChEBI" id="CHEBI:57540"/>
        <dbReference type="ChEBI" id="CHEBI:57945"/>
        <dbReference type="EC" id="1.6.2.2"/>
    </reaction>
</comment>
<dbReference type="Gene3D" id="3.40.50.80">
    <property type="entry name" value="Nucleotide-binding domain of ferredoxin-NADP reductase (FNR) module"/>
    <property type="match status" value="1"/>
</dbReference>
<feature type="transmembrane region" description="Helical" evidence="16">
    <location>
        <begin position="12"/>
        <end position="30"/>
    </location>
</feature>
<dbReference type="PRINTS" id="PR00371">
    <property type="entry name" value="FPNCR"/>
</dbReference>
<evidence type="ECO:0000256" key="14">
    <source>
        <dbReference type="PIRSR" id="PIRSR601834-1"/>
    </source>
</evidence>
<evidence type="ECO:0000256" key="1">
    <source>
        <dbReference type="ARBA" id="ARBA00001974"/>
    </source>
</evidence>
<dbReference type="PANTHER" id="PTHR19370:SF171">
    <property type="entry name" value="NADH-CYTOCHROME B5 REDUCTASE 2"/>
    <property type="match status" value="1"/>
</dbReference>
<accession>A0A8H8DAZ3</accession>
<keyword evidence="6" id="KW-1000">Mitochondrion outer membrane</keyword>
<comment type="subcellular location">
    <subcellularLocation>
        <location evidence="2">Mitochondrion outer membrane</location>
        <topology evidence="2">Single-pass membrane protein</topology>
    </subcellularLocation>
</comment>
<evidence type="ECO:0000313" key="19">
    <source>
        <dbReference type="Proteomes" id="UP000669133"/>
    </source>
</evidence>
<dbReference type="FunFam" id="3.40.50.80:FF:000009">
    <property type="entry name" value="NADH-cytochrome b5 reductase"/>
    <property type="match status" value="1"/>
</dbReference>
<protein>
    <recommendedName>
        <fullName evidence="15">NADH-cytochrome b5 reductase</fullName>
        <ecNumber evidence="15">1.6.2.2</ecNumber>
    </recommendedName>
</protein>
<dbReference type="EC" id="1.6.2.2" evidence="15"/>
<keyword evidence="4 14" id="KW-0285">Flavoprotein</keyword>
<comment type="caution">
    <text evidence="18">The sequence shown here is derived from an EMBL/GenBank/DDBJ whole genome shotgun (WGS) entry which is preliminary data.</text>
</comment>
<feature type="binding site" evidence="14">
    <location>
        <position position="118"/>
    </location>
    <ligand>
        <name>FAD</name>
        <dbReference type="ChEBI" id="CHEBI:57692"/>
    </ligand>
</feature>
<feature type="binding site" evidence="14">
    <location>
        <position position="128"/>
    </location>
    <ligand>
        <name>FAD</name>
        <dbReference type="ChEBI" id="CHEBI:57692"/>
    </ligand>
</feature>
<evidence type="ECO:0000256" key="13">
    <source>
        <dbReference type="ARBA" id="ARBA00047682"/>
    </source>
</evidence>
<evidence type="ECO:0000256" key="10">
    <source>
        <dbReference type="ARBA" id="ARBA00023027"/>
    </source>
</evidence>
<dbReference type="GO" id="GO:0090524">
    <property type="term" value="F:cytochrome-b5 reductase activity, acting on NADH"/>
    <property type="evidence" value="ECO:0007669"/>
    <property type="project" value="UniProtKB-EC"/>
</dbReference>
<dbReference type="CDD" id="cd06183">
    <property type="entry name" value="cyt_b5_reduct_like"/>
    <property type="match status" value="1"/>
</dbReference>
<feature type="binding site" evidence="14">
    <location>
        <position position="169"/>
    </location>
    <ligand>
        <name>FAD</name>
        <dbReference type="ChEBI" id="CHEBI:57692"/>
    </ligand>
</feature>
<dbReference type="Pfam" id="PF00175">
    <property type="entry name" value="NAD_binding_1"/>
    <property type="match status" value="1"/>
</dbReference>
<dbReference type="SUPFAM" id="SSF52343">
    <property type="entry name" value="Ferredoxin reductase-like, C-terminal NADP-linked domain"/>
    <property type="match status" value="1"/>
</dbReference>
<dbReference type="OrthoDB" id="432685at2759"/>
<evidence type="ECO:0000256" key="16">
    <source>
        <dbReference type="SAM" id="Phobius"/>
    </source>
</evidence>
<evidence type="ECO:0000256" key="11">
    <source>
        <dbReference type="ARBA" id="ARBA00023128"/>
    </source>
</evidence>
<evidence type="ECO:0000256" key="9">
    <source>
        <dbReference type="ARBA" id="ARBA00023002"/>
    </source>
</evidence>
<keyword evidence="11" id="KW-0496">Mitochondrion</keyword>
<proteinExistence type="inferred from homology"/>
<dbReference type="InterPro" id="IPR017938">
    <property type="entry name" value="Riboflavin_synthase-like_b-brl"/>
</dbReference>
<feature type="binding site" evidence="14">
    <location>
        <position position="120"/>
    </location>
    <ligand>
        <name>FAD</name>
        <dbReference type="ChEBI" id="CHEBI:57692"/>
    </ligand>
</feature>
<reference evidence="18 19" key="1">
    <citation type="submission" date="2020-12" db="EMBL/GenBank/DDBJ databases">
        <title>Effect of drift, selection, and recombination on the evolution of hybrid genomes in Candida yeast pathogens.</title>
        <authorList>
            <person name="Mixao V."/>
            <person name="Ksiezopolska E."/>
            <person name="Saus E."/>
            <person name="Boekhout T."/>
            <person name="Gacser A."/>
            <person name="Gabaldon T."/>
        </authorList>
    </citation>
    <scope>NUCLEOTIDE SEQUENCE [LARGE SCALE GENOMIC DNA]</scope>
    <source>
        <strain evidence="18 19">BP57</strain>
    </source>
</reference>
<evidence type="ECO:0000313" key="18">
    <source>
        <dbReference type="EMBL" id="KAG5419828.1"/>
    </source>
</evidence>
<evidence type="ECO:0000256" key="8">
    <source>
        <dbReference type="ARBA" id="ARBA00022989"/>
    </source>
</evidence>
<evidence type="ECO:0000259" key="17">
    <source>
        <dbReference type="PROSITE" id="PS51384"/>
    </source>
</evidence>
<evidence type="ECO:0000256" key="7">
    <source>
        <dbReference type="ARBA" id="ARBA00022827"/>
    </source>
</evidence>
<dbReference type="InterPro" id="IPR008333">
    <property type="entry name" value="Cbr1-like_FAD-bd_dom"/>
</dbReference>
<comment type="cofactor">
    <cofactor evidence="1 14 15">
        <name>FAD</name>
        <dbReference type="ChEBI" id="CHEBI:57692"/>
    </cofactor>
</comment>
<keyword evidence="8 16" id="KW-1133">Transmembrane helix</keyword>
<feature type="binding site" evidence="14">
    <location>
        <position position="102"/>
    </location>
    <ligand>
        <name>FAD</name>
        <dbReference type="ChEBI" id="CHEBI:57692"/>
    </ligand>
</feature>
<dbReference type="InterPro" id="IPR017927">
    <property type="entry name" value="FAD-bd_FR_type"/>
</dbReference>
<keyword evidence="7 14" id="KW-0274">FAD</keyword>
<evidence type="ECO:0000256" key="3">
    <source>
        <dbReference type="ARBA" id="ARBA00006105"/>
    </source>
</evidence>
<evidence type="ECO:0000256" key="4">
    <source>
        <dbReference type="ARBA" id="ARBA00022630"/>
    </source>
</evidence>
<dbReference type="PRINTS" id="PR00406">
    <property type="entry name" value="CYTB5RDTASE"/>
</dbReference>